<evidence type="ECO:0000256" key="5">
    <source>
        <dbReference type="ARBA" id="ARBA00023136"/>
    </source>
</evidence>
<comment type="similarity">
    <text evidence="7">Belongs to the major facilitator superfamily. Sugar transporter (TC 2.A.1.1) family. Trehalose transporter subfamily.</text>
</comment>
<dbReference type="AlphaFoldDB" id="A0A151JQE8"/>
<evidence type="ECO:0000256" key="1">
    <source>
        <dbReference type="ARBA" id="ARBA00004651"/>
    </source>
</evidence>
<evidence type="ECO:0000256" key="4">
    <source>
        <dbReference type="ARBA" id="ARBA00022989"/>
    </source>
</evidence>
<feature type="transmembrane region" description="Helical" evidence="8">
    <location>
        <begin position="361"/>
        <end position="381"/>
    </location>
</feature>
<feature type="transmembrane region" description="Helical" evidence="8">
    <location>
        <begin position="324"/>
        <end position="349"/>
    </location>
</feature>
<proteinExistence type="inferred from homology"/>
<feature type="transmembrane region" description="Helical" evidence="8">
    <location>
        <begin position="83"/>
        <end position="105"/>
    </location>
</feature>
<evidence type="ECO:0000259" key="9">
    <source>
        <dbReference type="PROSITE" id="PS50850"/>
    </source>
</evidence>
<comment type="subcellular location">
    <subcellularLocation>
        <location evidence="1">Cell membrane</location>
        <topology evidence="1">Multi-pass membrane protein</topology>
    </subcellularLocation>
</comment>
<dbReference type="InterPro" id="IPR005828">
    <property type="entry name" value="MFS_sugar_transport-like"/>
</dbReference>
<feature type="transmembrane region" description="Helical" evidence="8">
    <location>
        <begin position="227"/>
        <end position="251"/>
    </location>
</feature>
<dbReference type="PROSITE" id="PS00217">
    <property type="entry name" value="SUGAR_TRANSPORT_2"/>
    <property type="match status" value="1"/>
</dbReference>
<dbReference type="InterPro" id="IPR003663">
    <property type="entry name" value="Sugar/inositol_transpt"/>
</dbReference>
<accession>A0A151JQE8</accession>
<keyword evidence="2" id="KW-1003">Cell membrane</keyword>
<keyword evidence="5 8" id="KW-0472">Membrane</keyword>
<evidence type="ECO:0000256" key="7">
    <source>
        <dbReference type="ARBA" id="ARBA00024348"/>
    </source>
</evidence>
<evidence type="ECO:0000256" key="3">
    <source>
        <dbReference type="ARBA" id="ARBA00022692"/>
    </source>
</evidence>
<dbReference type="InterPro" id="IPR005829">
    <property type="entry name" value="Sugar_transporter_CS"/>
</dbReference>
<feature type="transmembrane region" description="Helical" evidence="8">
    <location>
        <begin position="141"/>
        <end position="163"/>
    </location>
</feature>
<dbReference type="GO" id="GO:0051119">
    <property type="term" value="F:sugar transmembrane transporter activity"/>
    <property type="evidence" value="ECO:0007669"/>
    <property type="project" value="InterPro"/>
</dbReference>
<dbReference type="FunFam" id="1.20.1250.20:FF:000055">
    <property type="entry name" value="Facilitated trehalose transporter Tret1-2 homolog"/>
    <property type="match status" value="1"/>
</dbReference>
<name>A0A151JQE8_9HYME</name>
<dbReference type="SUPFAM" id="SSF103473">
    <property type="entry name" value="MFS general substrate transporter"/>
    <property type="match status" value="1"/>
</dbReference>
<keyword evidence="6" id="KW-0325">Glycoprotein</keyword>
<dbReference type="NCBIfam" id="TIGR00879">
    <property type="entry name" value="SP"/>
    <property type="match status" value="1"/>
</dbReference>
<dbReference type="CDD" id="cd17358">
    <property type="entry name" value="MFS_GLUT6_8_Class3_like"/>
    <property type="match status" value="1"/>
</dbReference>
<dbReference type="Proteomes" id="UP000078492">
    <property type="component" value="Unassembled WGS sequence"/>
</dbReference>
<organism evidence="10 11">
    <name type="scientific">Trachymyrmex cornetzi</name>
    <dbReference type="NCBI Taxonomy" id="471704"/>
    <lineage>
        <taxon>Eukaryota</taxon>
        <taxon>Metazoa</taxon>
        <taxon>Ecdysozoa</taxon>
        <taxon>Arthropoda</taxon>
        <taxon>Hexapoda</taxon>
        <taxon>Insecta</taxon>
        <taxon>Pterygota</taxon>
        <taxon>Neoptera</taxon>
        <taxon>Endopterygota</taxon>
        <taxon>Hymenoptera</taxon>
        <taxon>Apocrita</taxon>
        <taxon>Aculeata</taxon>
        <taxon>Formicoidea</taxon>
        <taxon>Formicidae</taxon>
        <taxon>Myrmicinae</taxon>
        <taxon>Trachymyrmex</taxon>
    </lineage>
</organism>
<feature type="transmembrane region" description="Helical" evidence="8">
    <location>
        <begin position="117"/>
        <end position="135"/>
    </location>
</feature>
<dbReference type="InterPro" id="IPR020846">
    <property type="entry name" value="MFS_dom"/>
</dbReference>
<feature type="transmembrane region" description="Helical" evidence="8">
    <location>
        <begin position="263"/>
        <end position="283"/>
    </location>
</feature>
<dbReference type="PROSITE" id="PS50850">
    <property type="entry name" value="MFS"/>
    <property type="match status" value="1"/>
</dbReference>
<keyword evidence="11" id="KW-1185">Reference proteome</keyword>
<feature type="transmembrane region" description="Helical" evidence="8">
    <location>
        <begin position="58"/>
        <end position="77"/>
    </location>
</feature>
<dbReference type="InterPro" id="IPR050549">
    <property type="entry name" value="MFS_Trehalose_Transporter"/>
</dbReference>
<dbReference type="GO" id="GO:0005886">
    <property type="term" value="C:plasma membrane"/>
    <property type="evidence" value="ECO:0007669"/>
    <property type="project" value="UniProtKB-SubCell"/>
</dbReference>
<gene>
    <name evidence="10" type="ORF">ALC57_01081</name>
</gene>
<feature type="domain" description="Major facilitator superfamily (MFS) profile" evidence="9">
    <location>
        <begin position="1"/>
        <end position="416"/>
    </location>
</feature>
<dbReference type="InterPro" id="IPR036259">
    <property type="entry name" value="MFS_trans_sf"/>
</dbReference>
<keyword evidence="3 8" id="KW-0812">Transmembrane</keyword>
<feature type="transmembrane region" description="Helical" evidence="8">
    <location>
        <begin position="27"/>
        <end position="51"/>
    </location>
</feature>
<dbReference type="InterPro" id="IPR044775">
    <property type="entry name" value="MFS_ERD6/Tret1-like"/>
</dbReference>
<evidence type="ECO:0000313" key="11">
    <source>
        <dbReference type="Proteomes" id="UP000078492"/>
    </source>
</evidence>
<sequence>MGGFSLGCGLGWSAPCVEILRSQLDDFAINVIASVFPAGAALGTIAVPLLVDRIGRKWTMMVLVPVIIAGWILLISAGTLVPLYVIGRVVTGACGGMCCVLAPMYSAEISEKHIRGTTGVFFQLLLVIGILYVYITGFTRNVIAISSLCCIAPIVFGVTMSFMPESPLYYLIKNKEEDARKSMRFFRGPNFDIEPEINAFKEQVERSKFQKPHISAFMRKPVLKTLAVAYGLMFAQQFSGINAIIFYGFTILEATGVGMESQLELVIFGVVQVVACVAATLLVDKLGRKLLMVISLGTMCVCLAALAGFFVLTNYQPHLADQIHWVPLTSVCVYILAFCLGDGPIPWAYMGEIFPTRLKSAASSSAAFFNWLLAFTVTISFPSAAEVLDYSVVFSFFALLCALAILFVIFCMVETKGKTFAEIEQAYGTHVLAENEEPSSNVLTLNLIVINVHRKLIIFSCRDINVIGFCTFKDSRQFARWFTTLNPSSFTMEDEGNHGNDDTRCFILSTLAALQWSRVTCVLCRAAMLVFDRYPLVDGTFFLSPRQHSPACAEVKVEGRTQFLSAVCMSCLEGSGGQPVRCRFCTQPWDGSSLVLGTMYSYDIFAAMPCCSERLKLPETPDPPSSATELLLGLQPRLWLPTLQDGRRPLCETALGLLHSRAVSALQPVAVTIRELSKPPPYAHDRG</sequence>
<evidence type="ECO:0000256" key="2">
    <source>
        <dbReference type="ARBA" id="ARBA00022475"/>
    </source>
</evidence>
<dbReference type="Gene3D" id="1.20.1250.20">
    <property type="entry name" value="MFS general substrate transporter like domains"/>
    <property type="match status" value="1"/>
</dbReference>
<reference evidence="10 11" key="1">
    <citation type="submission" date="2015-09" db="EMBL/GenBank/DDBJ databases">
        <title>Trachymyrmex cornetzi WGS genome.</title>
        <authorList>
            <person name="Nygaard S."/>
            <person name="Hu H."/>
            <person name="Boomsma J."/>
            <person name="Zhang G."/>
        </authorList>
    </citation>
    <scope>NUCLEOTIDE SEQUENCE [LARGE SCALE GENOMIC DNA]</scope>
    <source>
        <strain evidence="10">Tcor2-1</strain>
        <tissue evidence="10">Whole body</tissue>
    </source>
</reference>
<dbReference type="PRINTS" id="PR00171">
    <property type="entry name" value="SUGRTRNSPORT"/>
</dbReference>
<evidence type="ECO:0000313" key="10">
    <source>
        <dbReference type="EMBL" id="KYN29464.1"/>
    </source>
</evidence>
<protein>
    <submittedName>
        <fullName evidence="10">Facilitated trehalose transporter Tret1</fullName>
    </submittedName>
</protein>
<dbReference type="PANTHER" id="PTHR48021:SF1">
    <property type="entry name" value="GH07001P-RELATED"/>
    <property type="match status" value="1"/>
</dbReference>
<feature type="transmembrane region" description="Helical" evidence="8">
    <location>
        <begin position="290"/>
        <end position="312"/>
    </location>
</feature>
<evidence type="ECO:0000256" key="6">
    <source>
        <dbReference type="ARBA" id="ARBA00023180"/>
    </source>
</evidence>
<dbReference type="InterPro" id="IPR031947">
    <property type="entry name" value="Headcase_mid"/>
</dbReference>
<dbReference type="PANTHER" id="PTHR48021">
    <property type="match status" value="1"/>
</dbReference>
<dbReference type="Pfam" id="PF00083">
    <property type="entry name" value="Sugar_tr"/>
    <property type="match status" value="1"/>
</dbReference>
<dbReference type="STRING" id="471704.A0A151JQE8"/>
<dbReference type="EMBL" id="KQ978644">
    <property type="protein sequence ID" value="KYN29464.1"/>
    <property type="molecule type" value="Genomic_DNA"/>
</dbReference>
<dbReference type="Pfam" id="PF16002">
    <property type="entry name" value="Headcase"/>
    <property type="match status" value="1"/>
</dbReference>
<evidence type="ECO:0000256" key="8">
    <source>
        <dbReference type="SAM" id="Phobius"/>
    </source>
</evidence>
<feature type="transmembrane region" description="Helical" evidence="8">
    <location>
        <begin position="393"/>
        <end position="413"/>
    </location>
</feature>
<keyword evidence="4 8" id="KW-1133">Transmembrane helix</keyword>